<comment type="pathway">
    <text evidence="13">Terpene metabolism; lanosterol biosynthesis; lanosterol from farnesyl diphosphate: step 3/3.</text>
</comment>
<comment type="catalytic activity">
    <reaction evidence="12">
        <text>(S)-2,3-epoxysqualene = lanosterol</text>
        <dbReference type="Rhea" id="RHEA:14621"/>
        <dbReference type="ChEBI" id="CHEBI:15441"/>
        <dbReference type="ChEBI" id="CHEBI:16521"/>
        <dbReference type="EC" id="5.4.99.7"/>
    </reaction>
    <physiologicalReaction direction="left-to-right" evidence="12">
        <dbReference type="Rhea" id="RHEA:14622"/>
    </physiologicalReaction>
</comment>
<dbReference type="Gene3D" id="6.20.120.20">
    <property type="match status" value="1"/>
</dbReference>
<dbReference type="FunFam" id="1.50.10.20:FF:000027">
    <property type="entry name" value="Terpene cyclase/mutase family member"/>
    <property type="match status" value="1"/>
</dbReference>
<proteinExistence type="inferred from homology"/>
<dbReference type="PANTHER" id="PTHR11764">
    <property type="entry name" value="TERPENE CYCLASE/MUTASE FAMILY MEMBER"/>
    <property type="match status" value="1"/>
</dbReference>
<dbReference type="SFLD" id="SFLDG01016">
    <property type="entry name" value="Prenyltransferase_Like_2"/>
    <property type="match status" value="1"/>
</dbReference>
<keyword evidence="18" id="KW-1185">Reference proteome</keyword>
<dbReference type="SUPFAM" id="SSF48239">
    <property type="entry name" value="Terpenoid cyclases/Protein prenyltransferases"/>
    <property type="match status" value="2"/>
</dbReference>
<organism evidence="17 18">
    <name type="scientific">Scheffersomyces spartinae</name>
    <dbReference type="NCBI Taxonomy" id="45513"/>
    <lineage>
        <taxon>Eukaryota</taxon>
        <taxon>Fungi</taxon>
        <taxon>Dikarya</taxon>
        <taxon>Ascomycota</taxon>
        <taxon>Saccharomycotina</taxon>
        <taxon>Pichiomycetes</taxon>
        <taxon>Debaryomycetaceae</taxon>
        <taxon>Scheffersomyces</taxon>
    </lineage>
</organism>
<dbReference type="AlphaFoldDB" id="A0A9P8AIY8"/>
<dbReference type="Pfam" id="PF13249">
    <property type="entry name" value="SQHop_cyclase_N"/>
    <property type="match status" value="1"/>
</dbReference>
<name>A0A9P8AIY8_9ASCO</name>
<keyword evidence="8" id="KW-0752">Steroid biosynthesis</keyword>
<evidence type="ECO:0000256" key="6">
    <source>
        <dbReference type="ARBA" id="ARBA00022737"/>
    </source>
</evidence>
<evidence type="ECO:0000256" key="8">
    <source>
        <dbReference type="ARBA" id="ARBA00022955"/>
    </source>
</evidence>
<keyword evidence="11 14" id="KW-0413">Isomerase</keyword>
<keyword evidence="9" id="KW-0443">Lipid metabolism</keyword>
<keyword evidence="6" id="KW-0677">Repeat</keyword>
<dbReference type="InterPro" id="IPR032697">
    <property type="entry name" value="SQ_cyclase_N"/>
</dbReference>
<evidence type="ECO:0000256" key="7">
    <source>
        <dbReference type="ARBA" id="ARBA00022824"/>
    </source>
</evidence>
<dbReference type="GeneID" id="66117390"/>
<comment type="caution">
    <text evidence="17">The sequence shown here is derived from an EMBL/GenBank/DDBJ whole genome shotgun (WGS) entry which is preliminary data.</text>
</comment>
<keyword evidence="7" id="KW-0256">Endoplasmic reticulum</keyword>
<keyword evidence="5" id="KW-0551">Lipid droplet</keyword>
<dbReference type="GO" id="GO:0000250">
    <property type="term" value="F:lanosterol synthase activity"/>
    <property type="evidence" value="ECO:0007669"/>
    <property type="project" value="UniProtKB-EC"/>
</dbReference>
<feature type="domain" description="Squalene cyclase N-terminal" evidence="16">
    <location>
        <begin position="75"/>
        <end position="265"/>
    </location>
</feature>
<dbReference type="RefSeq" id="XP_043050455.1">
    <property type="nucleotide sequence ID" value="XM_043194704.1"/>
</dbReference>
<evidence type="ECO:0000256" key="2">
    <source>
        <dbReference type="ARBA" id="ARBA00004502"/>
    </source>
</evidence>
<dbReference type="FunFam" id="1.50.10.20:FF:000003">
    <property type="entry name" value="Terpene cyclase/mutase family member"/>
    <property type="match status" value="1"/>
</dbReference>
<dbReference type="EMBL" id="JAHMUF010000005">
    <property type="protein sequence ID" value="KAG7194908.1"/>
    <property type="molecule type" value="Genomic_DNA"/>
</dbReference>
<evidence type="ECO:0000313" key="18">
    <source>
        <dbReference type="Proteomes" id="UP000790833"/>
    </source>
</evidence>
<evidence type="ECO:0000256" key="9">
    <source>
        <dbReference type="ARBA" id="ARBA00023098"/>
    </source>
</evidence>
<dbReference type="Pfam" id="PF13243">
    <property type="entry name" value="SQHop_cyclase_C"/>
    <property type="match status" value="1"/>
</dbReference>
<evidence type="ECO:0000256" key="10">
    <source>
        <dbReference type="ARBA" id="ARBA00023136"/>
    </source>
</evidence>
<evidence type="ECO:0000256" key="1">
    <source>
        <dbReference type="ARBA" id="ARBA00004406"/>
    </source>
</evidence>
<evidence type="ECO:0000256" key="3">
    <source>
        <dbReference type="ARBA" id="ARBA00009755"/>
    </source>
</evidence>
<dbReference type="PANTHER" id="PTHR11764:SF20">
    <property type="entry name" value="LANOSTEROL SYNTHASE"/>
    <property type="match status" value="1"/>
</dbReference>
<evidence type="ECO:0000256" key="11">
    <source>
        <dbReference type="ARBA" id="ARBA00023235"/>
    </source>
</evidence>
<keyword evidence="10" id="KW-0472">Membrane</keyword>
<gene>
    <name evidence="17" type="primary">ERG7</name>
    <name evidence="17" type="ORF">KQ657_004016</name>
</gene>
<dbReference type="InterPro" id="IPR008930">
    <property type="entry name" value="Terpenoid_cyclase/PrenylTrfase"/>
</dbReference>
<dbReference type="PROSITE" id="PS01074">
    <property type="entry name" value="TERPENE_SYNTHASES"/>
    <property type="match status" value="1"/>
</dbReference>
<dbReference type="GO" id="GO:0005811">
    <property type="term" value="C:lipid droplet"/>
    <property type="evidence" value="ECO:0007669"/>
    <property type="project" value="UniProtKB-SubCell"/>
</dbReference>
<accession>A0A9P8AIY8</accession>
<dbReference type="GO" id="GO:0006696">
    <property type="term" value="P:ergosterol biosynthetic process"/>
    <property type="evidence" value="ECO:0007669"/>
    <property type="project" value="TreeGrafter"/>
</dbReference>
<dbReference type="EC" id="5.4.99.-" evidence="14"/>
<evidence type="ECO:0000256" key="14">
    <source>
        <dbReference type="RuleBase" id="RU362003"/>
    </source>
</evidence>
<dbReference type="InterPro" id="IPR002365">
    <property type="entry name" value="Terpene_synthase_CS"/>
</dbReference>
<dbReference type="InterPro" id="IPR018333">
    <property type="entry name" value="Squalene_cyclase"/>
</dbReference>
<comment type="similarity">
    <text evidence="3 14">Belongs to the terpene cyclase/mutase family.</text>
</comment>
<dbReference type="CDD" id="cd02892">
    <property type="entry name" value="SQCY_1"/>
    <property type="match status" value="1"/>
</dbReference>
<dbReference type="InterPro" id="IPR032696">
    <property type="entry name" value="SQ_cyclase_C"/>
</dbReference>
<evidence type="ECO:0000259" key="16">
    <source>
        <dbReference type="Pfam" id="PF13249"/>
    </source>
</evidence>
<evidence type="ECO:0000256" key="12">
    <source>
        <dbReference type="ARBA" id="ARBA00051240"/>
    </source>
</evidence>
<dbReference type="GO" id="GO:0016104">
    <property type="term" value="P:triterpenoid biosynthetic process"/>
    <property type="evidence" value="ECO:0007669"/>
    <property type="project" value="InterPro"/>
</dbReference>
<sequence>MYYSETLKLPKTDPTRWRLNTDKYGRESWQYLSTDEEVKSKPQATSYVKYLLQLEDFEGPTPEDINTPYEACVKGAEFYLLLQDENSGMFPCQYKGPMFMTIGFVVAHYVSKTPIPEPQRIEMIRYIVNTAHPVDGGWGLHSVDKSTCYGTTMNYIALRLLGMLPDHEVLVKARKTLHRLGGAIKNPHWGKAWLSILNLYDWEGVNPAPPELWLMPYSVPLHPARWWVHTRAIYLPLGYLAANKFQCKLDDLLLSIRDEIYLSHQLPYDTIDFSKHRNNVCGVDLYYPHSKVLDTANWFLVKYEKYLRPTSFLKNTLNPRIYDLIKKECLNTDYLTIAPVSYAFDMIVCFIEEGKDSEAFQKFSDRLKDVLFHGPQGMTVMGTNGTQVWDTAFMIQYYYLSGLNKLSKFHKTIERAFRFLVNSQFTEDCVDGSFRDKRKGAWPFSTKIQGYTVSDCTAEALKAVIMVRDDPQFAHIRNLISDKSLFDGINVLLGLQNLGRHEFGSFSTYENIRAPLLLEALNPAEVFSNIMVEYPYVECTDSCVLGLTYFHESYPEHRSEEIRYSIDNAIKYIKSVQNKNDGSWYGCWGVCFTYALMFALEALSTVGLSYTNSESVRRGCDFLISKQRPDGGWSETMKACETHTYVNGPDSYVVQTAWALIGLILADYPNKNPIKKGIQLLMKRQFPTGEWKYESIEGVFNHSCAIEYPSYKFLFPIKALGLYASKYGNDTVY</sequence>
<evidence type="ECO:0000259" key="15">
    <source>
        <dbReference type="Pfam" id="PF13243"/>
    </source>
</evidence>
<evidence type="ECO:0000256" key="13">
    <source>
        <dbReference type="ARBA" id="ARBA00060682"/>
    </source>
</evidence>
<dbReference type="NCBIfam" id="TIGR01787">
    <property type="entry name" value="squalene_cyclas"/>
    <property type="match status" value="1"/>
</dbReference>
<keyword evidence="4" id="KW-0444">Lipid biosynthesis</keyword>
<comment type="subcellular location">
    <subcellularLocation>
        <location evidence="1">Endoplasmic reticulum membrane</location>
        <topology evidence="1">Peripheral membrane protein</topology>
    </subcellularLocation>
    <subcellularLocation>
        <location evidence="2">Lipid droplet</location>
    </subcellularLocation>
</comment>
<dbReference type="OrthoDB" id="21502at2759"/>
<protein>
    <recommendedName>
        <fullName evidence="14">Terpene cyclase/mutase family member</fullName>
        <ecNumber evidence="14">5.4.99.-</ecNumber>
    </recommendedName>
</protein>
<feature type="domain" description="Squalene cyclase C-terminal" evidence="15">
    <location>
        <begin position="388"/>
        <end position="724"/>
    </location>
</feature>
<evidence type="ECO:0000256" key="4">
    <source>
        <dbReference type="ARBA" id="ARBA00022516"/>
    </source>
</evidence>
<reference evidence="17" key="1">
    <citation type="submission" date="2021-03" db="EMBL/GenBank/DDBJ databases">
        <authorList>
            <person name="Palmer J.M."/>
        </authorList>
    </citation>
    <scope>NUCLEOTIDE SEQUENCE</scope>
    <source>
        <strain evidence="17">ARV_011</strain>
    </source>
</reference>
<evidence type="ECO:0000256" key="5">
    <source>
        <dbReference type="ARBA" id="ARBA00022677"/>
    </source>
</evidence>
<dbReference type="GO" id="GO:0005789">
    <property type="term" value="C:endoplasmic reticulum membrane"/>
    <property type="evidence" value="ECO:0007669"/>
    <property type="project" value="UniProtKB-SubCell"/>
</dbReference>
<evidence type="ECO:0000313" key="17">
    <source>
        <dbReference type="EMBL" id="KAG7194908.1"/>
    </source>
</evidence>
<dbReference type="Proteomes" id="UP000790833">
    <property type="component" value="Unassembled WGS sequence"/>
</dbReference>
<dbReference type="Gene3D" id="1.50.10.20">
    <property type="match status" value="2"/>
</dbReference>